<proteinExistence type="predicted"/>
<name>A0A731UNB1_SALET</name>
<dbReference type="EMBL" id="DAASBB010000041">
    <property type="protein sequence ID" value="HAE4776138.1"/>
    <property type="molecule type" value="Genomic_DNA"/>
</dbReference>
<protein>
    <submittedName>
        <fullName evidence="2">Uncharacterized protein</fullName>
    </submittedName>
</protein>
<gene>
    <name evidence="2" type="ORF">G4H14_004489</name>
</gene>
<evidence type="ECO:0000256" key="1">
    <source>
        <dbReference type="SAM" id="MobiDB-lite"/>
    </source>
</evidence>
<reference evidence="2" key="1">
    <citation type="journal article" date="2018" name="Genome Biol.">
        <title>SKESA: strategic k-mer extension for scrupulous assemblies.</title>
        <authorList>
            <person name="Souvorov A."/>
            <person name="Agarwala R."/>
            <person name="Lipman D.J."/>
        </authorList>
    </citation>
    <scope>NUCLEOTIDE SEQUENCE</scope>
    <source>
        <strain evidence="2">M255</strain>
    </source>
</reference>
<feature type="compositionally biased region" description="Polar residues" evidence="1">
    <location>
        <begin position="59"/>
        <end position="74"/>
    </location>
</feature>
<reference evidence="2" key="2">
    <citation type="submission" date="2018-07" db="EMBL/GenBank/DDBJ databases">
        <authorList>
            <consortium name="NCBI Pathogen Detection Project"/>
        </authorList>
    </citation>
    <scope>NUCLEOTIDE SEQUENCE</scope>
    <source>
        <strain evidence="2">M255</strain>
    </source>
</reference>
<accession>A0A731UNB1</accession>
<dbReference type="AlphaFoldDB" id="A0A731UNB1"/>
<evidence type="ECO:0000313" key="2">
    <source>
        <dbReference type="EMBL" id="HAE4776138.1"/>
    </source>
</evidence>
<organism evidence="2">
    <name type="scientific">Salmonella enterica subsp. enterica serovar Poona</name>
    <dbReference type="NCBI Taxonomy" id="436295"/>
    <lineage>
        <taxon>Bacteria</taxon>
        <taxon>Pseudomonadati</taxon>
        <taxon>Pseudomonadota</taxon>
        <taxon>Gammaproteobacteria</taxon>
        <taxon>Enterobacterales</taxon>
        <taxon>Enterobacteriaceae</taxon>
        <taxon>Salmonella</taxon>
    </lineage>
</organism>
<feature type="compositionally biased region" description="Basic residues" evidence="1">
    <location>
        <begin position="80"/>
        <end position="98"/>
    </location>
</feature>
<feature type="region of interest" description="Disordered" evidence="1">
    <location>
        <begin position="56"/>
        <end position="98"/>
    </location>
</feature>
<comment type="caution">
    <text evidence="2">The sequence shown here is derived from an EMBL/GenBank/DDBJ whole genome shotgun (WGS) entry which is preliminary data.</text>
</comment>
<sequence>MRRPLAGFAGCWSAVAGTAPPPNCASTWSTCGAPAARLQAGLRQRWTPEGWRRLDGAMRSTTARPDAQNTPHVQSTSRIERHHRRRSSAQRPHLQKARQKLELSNLVAVTSAVQVRLTMAMMGLHIDLREERPRVA</sequence>